<sequence length="137" mass="15782">MIKHFVTFYSPGTFVSERTIQEIPEWDVREAVKRASKITERYNSRPYGFRFHTEEGGDGRWEPKRIGESGTHYINGKLETLAEVEARNDPGEEILRSNMRGNDDWKTIVRGVSGWKWTMSFENGDVLVNADGMVVKP</sequence>
<name>A0A0F9TJI3_9ZZZZ</name>
<reference evidence="1" key="1">
    <citation type="journal article" date="2015" name="Nature">
        <title>Complex archaea that bridge the gap between prokaryotes and eukaryotes.</title>
        <authorList>
            <person name="Spang A."/>
            <person name="Saw J.H."/>
            <person name="Jorgensen S.L."/>
            <person name="Zaremba-Niedzwiedzka K."/>
            <person name="Martijn J."/>
            <person name="Lind A.E."/>
            <person name="van Eijk R."/>
            <person name="Schleper C."/>
            <person name="Guy L."/>
            <person name="Ettema T.J."/>
        </authorList>
    </citation>
    <scope>NUCLEOTIDE SEQUENCE</scope>
</reference>
<organism evidence="1">
    <name type="scientific">marine sediment metagenome</name>
    <dbReference type="NCBI Taxonomy" id="412755"/>
    <lineage>
        <taxon>unclassified sequences</taxon>
        <taxon>metagenomes</taxon>
        <taxon>ecological metagenomes</taxon>
    </lineage>
</organism>
<evidence type="ECO:0000313" key="1">
    <source>
        <dbReference type="EMBL" id="KKN81360.1"/>
    </source>
</evidence>
<gene>
    <name evidence="1" type="ORF">LCGC14_0319730</name>
</gene>
<dbReference type="AlphaFoldDB" id="A0A0F9TJI3"/>
<comment type="caution">
    <text evidence="1">The sequence shown here is derived from an EMBL/GenBank/DDBJ whole genome shotgun (WGS) entry which is preliminary data.</text>
</comment>
<protein>
    <submittedName>
        <fullName evidence="1">Uncharacterized protein</fullName>
    </submittedName>
</protein>
<accession>A0A0F9TJI3</accession>
<dbReference type="EMBL" id="LAZR01000215">
    <property type="protein sequence ID" value="KKN81360.1"/>
    <property type="molecule type" value="Genomic_DNA"/>
</dbReference>
<proteinExistence type="predicted"/>